<dbReference type="InterPro" id="IPR017972">
    <property type="entry name" value="Cyt_P450_CS"/>
</dbReference>
<evidence type="ECO:0000313" key="20">
    <source>
        <dbReference type="Proteomes" id="UP001287356"/>
    </source>
</evidence>
<feature type="region of interest" description="Disordered" evidence="16">
    <location>
        <begin position="470"/>
        <end position="494"/>
    </location>
</feature>
<organism evidence="19 20">
    <name type="scientific">Lasiosphaeria ovina</name>
    <dbReference type="NCBI Taxonomy" id="92902"/>
    <lineage>
        <taxon>Eukaryota</taxon>
        <taxon>Fungi</taxon>
        <taxon>Dikarya</taxon>
        <taxon>Ascomycota</taxon>
        <taxon>Pezizomycotina</taxon>
        <taxon>Sordariomycetes</taxon>
        <taxon>Sordariomycetidae</taxon>
        <taxon>Sordariales</taxon>
        <taxon>Lasiosphaeriaceae</taxon>
        <taxon>Lasiosphaeria</taxon>
    </lineage>
</organism>
<dbReference type="InterPro" id="IPR039261">
    <property type="entry name" value="FNR_nucleotide-bd"/>
</dbReference>
<dbReference type="GO" id="GO:0070330">
    <property type="term" value="F:aromatase activity"/>
    <property type="evidence" value="ECO:0007669"/>
    <property type="project" value="UniProtKB-UniRule"/>
</dbReference>
<dbReference type="PANTHER" id="PTHR19384">
    <property type="entry name" value="NITRIC OXIDE SYNTHASE-RELATED"/>
    <property type="match status" value="1"/>
</dbReference>
<reference evidence="19" key="2">
    <citation type="submission" date="2023-06" db="EMBL/GenBank/DDBJ databases">
        <authorList>
            <consortium name="Lawrence Berkeley National Laboratory"/>
            <person name="Haridas S."/>
            <person name="Hensen N."/>
            <person name="Bonometti L."/>
            <person name="Westerberg I."/>
            <person name="Brannstrom I.O."/>
            <person name="Guillou S."/>
            <person name="Cros-Aarteil S."/>
            <person name="Calhoun S."/>
            <person name="Kuo A."/>
            <person name="Mondo S."/>
            <person name="Pangilinan J."/>
            <person name="Riley R."/>
            <person name="Labutti K."/>
            <person name="Andreopoulos B."/>
            <person name="Lipzen A."/>
            <person name="Chen C."/>
            <person name="Yanf M."/>
            <person name="Daum C."/>
            <person name="Ng V."/>
            <person name="Clum A."/>
            <person name="Steindorff A."/>
            <person name="Ohm R."/>
            <person name="Martin F."/>
            <person name="Silar P."/>
            <person name="Natvig D."/>
            <person name="Lalanne C."/>
            <person name="Gautier V."/>
            <person name="Ament-Velasquez S.L."/>
            <person name="Kruys A."/>
            <person name="Hutchinson M.I."/>
            <person name="Powell A.J."/>
            <person name="Barry K."/>
            <person name="Miller A.N."/>
            <person name="Grigoriev I.V."/>
            <person name="Debuchy R."/>
            <person name="Gladieux P."/>
            <person name="Thoren M.H."/>
            <person name="Johannesson H."/>
        </authorList>
    </citation>
    <scope>NUCLEOTIDE SEQUENCE</scope>
    <source>
        <strain evidence="19">CBS 958.72</strain>
    </source>
</reference>
<dbReference type="InterPro" id="IPR017938">
    <property type="entry name" value="Riboflavin_synthase-like_b-brl"/>
</dbReference>
<evidence type="ECO:0000256" key="2">
    <source>
        <dbReference type="ARBA" id="ARBA00010018"/>
    </source>
</evidence>
<dbReference type="InterPro" id="IPR008254">
    <property type="entry name" value="Flavodoxin/NO_synth"/>
</dbReference>
<dbReference type="GO" id="GO:0010181">
    <property type="term" value="F:FMN binding"/>
    <property type="evidence" value="ECO:0007669"/>
    <property type="project" value="UniProtKB-UniRule"/>
</dbReference>
<dbReference type="PROSITE" id="PS50902">
    <property type="entry name" value="FLAVODOXIN_LIKE"/>
    <property type="match status" value="1"/>
</dbReference>
<dbReference type="PROSITE" id="PS00086">
    <property type="entry name" value="CYTOCHROME_P450"/>
    <property type="match status" value="1"/>
</dbReference>
<keyword evidence="4 14" id="KW-0349">Heme</keyword>
<dbReference type="PRINTS" id="PR00463">
    <property type="entry name" value="EP450I"/>
</dbReference>
<comment type="caution">
    <text evidence="19">The sequence shown here is derived from an EMBL/GenBank/DDBJ whole genome shotgun (WGS) entry which is preliminary data.</text>
</comment>
<comment type="cofactor">
    <cofactor evidence="1 14 15">
        <name>heme</name>
        <dbReference type="ChEBI" id="CHEBI:30413"/>
    </cofactor>
</comment>
<dbReference type="GO" id="GO:0050660">
    <property type="term" value="F:flavin adenine dinucleotide binding"/>
    <property type="evidence" value="ECO:0007669"/>
    <property type="project" value="TreeGrafter"/>
</dbReference>
<keyword evidence="8 14" id="KW-0274">FAD</keyword>
<gene>
    <name evidence="19" type="ORF">B0T24DRAFT_679614</name>
</gene>
<dbReference type="InterPro" id="IPR002401">
    <property type="entry name" value="Cyt_P450_E_grp-I"/>
</dbReference>
<evidence type="ECO:0000256" key="15">
    <source>
        <dbReference type="PIRSR" id="PIRSR000209-1"/>
    </source>
</evidence>
<dbReference type="Pfam" id="PF00067">
    <property type="entry name" value="p450"/>
    <property type="match status" value="1"/>
</dbReference>
<evidence type="ECO:0000256" key="9">
    <source>
        <dbReference type="ARBA" id="ARBA00022857"/>
    </source>
</evidence>
<dbReference type="Gene3D" id="3.40.50.360">
    <property type="match status" value="1"/>
</dbReference>
<keyword evidence="7 14" id="KW-0479">Metal-binding</keyword>
<evidence type="ECO:0000256" key="4">
    <source>
        <dbReference type="ARBA" id="ARBA00022617"/>
    </source>
</evidence>
<comment type="similarity">
    <text evidence="2 14">In the N-terminal section; belongs to the cytochrome P450 family.</text>
</comment>
<sequence length="1083" mass="119749">MAPIPGPRPLPVIGNLLDINISQAIASMCALSATYGPIYRLHLGGLDMVLLGSQELVDEVFSRKDFIKQPIGSLITLRALTPDGLLTAFHEQEEWGIAHRVLVSAFGPLAVQKMVPEMLDITSQLALKWARFGDTTAINLTSDFTRLTLDTISLCSMDLRFNSFYKDDLDPFVAAFMDLLETSDARDLRPGWLNYFTWTENRRFRKNMRYLHKVASDVMARRRANPTTKQDLLNTMLNGVDPVTGKHLSDSTIRDNMITFLIAGHETTSAMLSFLFYLLLTNPGPYRTLQAEIDQVLGKEPLTAEHLTRLPYAKACLKEALRLQPPIPIFGIQPVSSDPKLPVIVGKKWELKHAQPVLIMNDLLHRDPLVYGDDANEFKPERMLDENFKKLPKNCWKPFGNGTRACIGSDFALQEATLAVAVLFQKFDFKLVDPNYKLTIKENVTVKPSNLFIYAKLRPGVDATVLPGGLFSNPTEEADRPESKMDENEKSKEQQRPISIFYGSNMGTCEGLADSLALKARRQGFDSSVAPLDDAVDKITGEHAVVIITASYEGEPPDNAVKFVNWLSKSRDADAFKGTRFAVFGCGNRDWHDTFQRIPILVGSLLQKHGATAIAPTGDTDASEGNILGDFEAWQVDHFWPGIAQIYNHDIQNGVSQNGVSQTEEPWTSGAWAGEQLALSALFSAPGGQATVTEIRVLTASGERPKRHMELKLPEGTTYDVGDYLEVYPQNTRQDVDRLLGNLKTRGLEDHWSGGDADSLRFSLTSRFELNQPATAKQIETLAKSCQDEMERTRLEWLANSSAEANLASHETSYRRPSIPQILELFPSIAVPATQLLSMLPPLRPRQYSISSSPLWSASSCTITWSLITHPPIHPDIAKNPSPTLGLASSFLAGLKAGDTVDVSIRAGQARFRPPADADAAATPVIMAAAGSGIAPFRGFVQHRAEMLRRGHALAPAVMLVGCRSPEDAPYAAELAEWQAAGAVNVRYAYSRVSRPEAEAPEGGRYYVQDRVREDGDELAALWDRGARVYICGGRPVSQGLKDAVRGIYLAEAEKRGCGARTEQQVEEWLVEARRERYAVEVF</sequence>
<dbReference type="Gene3D" id="1.10.630.10">
    <property type="entry name" value="Cytochrome P450"/>
    <property type="match status" value="1"/>
</dbReference>
<dbReference type="SUPFAM" id="SSF52218">
    <property type="entry name" value="Flavoproteins"/>
    <property type="match status" value="1"/>
</dbReference>
<dbReference type="InterPro" id="IPR017927">
    <property type="entry name" value="FAD-bd_FR_type"/>
</dbReference>
<dbReference type="Gene3D" id="3.40.50.80">
    <property type="entry name" value="Nucleotide-binding domain of ferredoxin-NADP reductase (FNR) module"/>
    <property type="match status" value="1"/>
</dbReference>
<evidence type="ECO:0000256" key="8">
    <source>
        <dbReference type="ARBA" id="ARBA00022827"/>
    </source>
</evidence>
<dbReference type="SUPFAM" id="SSF63380">
    <property type="entry name" value="Riboflavin synthase domain-like"/>
    <property type="match status" value="1"/>
</dbReference>
<evidence type="ECO:0000256" key="7">
    <source>
        <dbReference type="ARBA" id="ARBA00022723"/>
    </source>
</evidence>
<reference evidence="19" key="1">
    <citation type="journal article" date="2023" name="Mol. Phylogenet. Evol.">
        <title>Genome-scale phylogeny and comparative genomics of the fungal order Sordariales.</title>
        <authorList>
            <person name="Hensen N."/>
            <person name="Bonometti L."/>
            <person name="Westerberg I."/>
            <person name="Brannstrom I.O."/>
            <person name="Guillou S."/>
            <person name="Cros-Aarteil S."/>
            <person name="Calhoun S."/>
            <person name="Haridas S."/>
            <person name="Kuo A."/>
            <person name="Mondo S."/>
            <person name="Pangilinan J."/>
            <person name="Riley R."/>
            <person name="LaButti K."/>
            <person name="Andreopoulos B."/>
            <person name="Lipzen A."/>
            <person name="Chen C."/>
            <person name="Yan M."/>
            <person name="Daum C."/>
            <person name="Ng V."/>
            <person name="Clum A."/>
            <person name="Steindorff A."/>
            <person name="Ohm R.A."/>
            <person name="Martin F."/>
            <person name="Silar P."/>
            <person name="Natvig D.O."/>
            <person name="Lalanne C."/>
            <person name="Gautier V."/>
            <person name="Ament-Velasquez S.L."/>
            <person name="Kruys A."/>
            <person name="Hutchinson M.I."/>
            <person name="Powell A.J."/>
            <person name="Barry K."/>
            <person name="Miller A.N."/>
            <person name="Grigoriev I.V."/>
            <person name="Debuchy R."/>
            <person name="Gladieux P."/>
            <person name="Hiltunen Thoren M."/>
            <person name="Johannesson H."/>
        </authorList>
    </citation>
    <scope>NUCLEOTIDE SEQUENCE</scope>
    <source>
        <strain evidence="19">CBS 958.72</strain>
    </source>
</reference>
<keyword evidence="12 14" id="KW-0408">Iron</keyword>
<dbReference type="GO" id="GO:0020037">
    <property type="term" value="F:heme binding"/>
    <property type="evidence" value="ECO:0007669"/>
    <property type="project" value="UniProtKB-UniRule"/>
</dbReference>
<dbReference type="GO" id="GO:0003958">
    <property type="term" value="F:NADPH-hemoprotein reductase activity"/>
    <property type="evidence" value="ECO:0007669"/>
    <property type="project" value="UniProtKB-UniRule"/>
</dbReference>
<evidence type="ECO:0000256" key="14">
    <source>
        <dbReference type="PIRNR" id="PIRNR000209"/>
    </source>
</evidence>
<dbReference type="PRINTS" id="PR00385">
    <property type="entry name" value="P450"/>
</dbReference>
<feature type="domain" description="FAD-binding FR-type" evidence="18">
    <location>
        <begin position="685"/>
        <end position="915"/>
    </location>
</feature>
<proteinExistence type="inferred from homology"/>
<accession>A0AAE0KE39</accession>
<evidence type="ECO:0000256" key="5">
    <source>
        <dbReference type="ARBA" id="ARBA00022630"/>
    </source>
</evidence>
<evidence type="ECO:0000259" key="17">
    <source>
        <dbReference type="PROSITE" id="PS50902"/>
    </source>
</evidence>
<dbReference type="InterPro" id="IPR001433">
    <property type="entry name" value="OxRdtase_FAD/NAD-bd"/>
</dbReference>
<protein>
    <recommendedName>
        <fullName evidence="14">Bifunctional cytochrome P450/NADPH--P450 reductase</fullName>
    </recommendedName>
    <domain>
        <recommendedName>
            <fullName evidence="14">Cytochrome P450</fullName>
            <ecNumber evidence="14">1.14.14.1</ecNumber>
        </recommendedName>
    </domain>
    <domain>
        <recommendedName>
            <fullName evidence="14">NADPH--cytochrome P450 reductase</fullName>
            <ecNumber evidence="14">1.6.2.4</ecNumber>
        </recommendedName>
    </domain>
</protein>
<dbReference type="Gene3D" id="2.40.30.10">
    <property type="entry name" value="Translation factors"/>
    <property type="match status" value="1"/>
</dbReference>
<evidence type="ECO:0000256" key="16">
    <source>
        <dbReference type="SAM" id="MobiDB-lite"/>
    </source>
</evidence>
<evidence type="ECO:0000256" key="10">
    <source>
        <dbReference type="ARBA" id="ARBA00022982"/>
    </source>
</evidence>
<keyword evidence="6 14" id="KW-0288">FMN</keyword>
<comment type="catalytic activity">
    <reaction evidence="14">
        <text>an organic molecule + reduced [NADPH--hemoprotein reductase] + O2 = an alcohol + oxidized [NADPH--hemoprotein reductase] + H2O + H(+)</text>
        <dbReference type="Rhea" id="RHEA:17149"/>
        <dbReference type="Rhea" id="RHEA-COMP:11964"/>
        <dbReference type="Rhea" id="RHEA-COMP:11965"/>
        <dbReference type="ChEBI" id="CHEBI:15377"/>
        <dbReference type="ChEBI" id="CHEBI:15378"/>
        <dbReference type="ChEBI" id="CHEBI:15379"/>
        <dbReference type="ChEBI" id="CHEBI:30879"/>
        <dbReference type="ChEBI" id="CHEBI:57618"/>
        <dbReference type="ChEBI" id="CHEBI:58210"/>
        <dbReference type="ChEBI" id="CHEBI:142491"/>
        <dbReference type="EC" id="1.14.14.1"/>
    </reaction>
</comment>
<evidence type="ECO:0000259" key="18">
    <source>
        <dbReference type="PROSITE" id="PS51384"/>
    </source>
</evidence>
<evidence type="ECO:0000256" key="3">
    <source>
        <dbReference type="ARBA" id="ARBA00022448"/>
    </source>
</evidence>
<dbReference type="GO" id="GO:0005506">
    <property type="term" value="F:iron ion binding"/>
    <property type="evidence" value="ECO:0007669"/>
    <property type="project" value="UniProtKB-UniRule"/>
</dbReference>
<dbReference type="Pfam" id="PF00175">
    <property type="entry name" value="NAD_binding_1"/>
    <property type="match status" value="1"/>
</dbReference>
<keyword evidence="10 14" id="KW-0249">Electron transport</keyword>
<evidence type="ECO:0000256" key="11">
    <source>
        <dbReference type="ARBA" id="ARBA00023002"/>
    </source>
</evidence>
<dbReference type="CDD" id="cd11068">
    <property type="entry name" value="CYP120A1"/>
    <property type="match status" value="1"/>
</dbReference>
<keyword evidence="9 14" id="KW-0521">NADP</keyword>
<keyword evidence="13 14" id="KW-0503">Monooxygenase</keyword>
<name>A0AAE0KE39_9PEZI</name>
<feature type="compositionally biased region" description="Basic and acidic residues" evidence="16">
    <location>
        <begin position="477"/>
        <end position="494"/>
    </location>
</feature>
<keyword evidence="11 14" id="KW-0560">Oxidoreductase</keyword>
<dbReference type="SUPFAM" id="SSF48264">
    <property type="entry name" value="Cytochrome P450"/>
    <property type="match status" value="1"/>
</dbReference>
<dbReference type="GO" id="GO:0005829">
    <property type="term" value="C:cytosol"/>
    <property type="evidence" value="ECO:0007669"/>
    <property type="project" value="TreeGrafter"/>
</dbReference>
<dbReference type="Pfam" id="PF00258">
    <property type="entry name" value="Flavodoxin_1"/>
    <property type="match status" value="1"/>
</dbReference>
<keyword evidence="5 14" id="KW-0285">Flavoprotein</keyword>
<evidence type="ECO:0000256" key="12">
    <source>
        <dbReference type="ARBA" id="ARBA00023004"/>
    </source>
</evidence>
<dbReference type="PIRSF" id="PIRSF000209">
    <property type="entry name" value="Bifunctional_P450_P450R"/>
    <property type="match status" value="1"/>
</dbReference>
<dbReference type="FunFam" id="1.10.630.10:FF:000040">
    <property type="entry name" value="Bifunctional cytochrome P450/NADPH--P450 reductase"/>
    <property type="match status" value="1"/>
</dbReference>
<dbReference type="InterPro" id="IPR001128">
    <property type="entry name" value="Cyt_P450"/>
</dbReference>
<dbReference type="PANTHER" id="PTHR19384:SF127">
    <property type="entry name" value="BIFUNCTIONAL CYTOCHROME P450_NADPH--P450 REDUCTASE"/>
    <property type="match status" value="1"/>
</dbReference>
<evidence type="ECO:0000256" key="1">
    <source>
        <dbReference type="ARBA" id="ARBA00001971"/>
    </source>
</evidence>
<evidence type="ECO:0000256" key="6">
    <source>
        <dbReference type="ARBA" id="ARBA00022643"/>
    </source>
</evidence>
<dbReference type="SUPFAM" id="SSF52343">
    <property type="entry name" value="Ferredoxin reductase-like, C-terminal NADP-linked domain"/>
    <property type="match status" value="1"/>
</dbReference>
<comment type="cofactor">
    <cofactor evidence="14">
        <name>FAD</name>
        <dbReference type="ChEBI" id="CHEBI:57692"/>
    </cofactor>
    <cofactor evidence="14">
        <name>FMN</name>
        <dbReference type="ChEBI" id="CHEBI:58210"/>
    </cofactor>
</comment>
<dbReference type="InterPro" id="IPR036396">
    <property type="entry name" value="Cyt_P450_sf"/>
</dbReference>
<dbReference type="EC" id="1.6.2.4" evidence="14"/>
<dbReference type="AlphaFoldDB" id="A0AAE0KE39"/>
<dbReference type="InterPro" id="IPR023206">
    <property type="entry name" value="Bifunctional_P450_P450_red"/>
</dbReference>
<dbReference type="InterPro" id="IPR023173">
    <property type="entry name" value="NADPH_Cyt_P450_Rdtase_alpha"/>
</dbReference>
<keyword evidence="20" id="KW-1185">Reference proteome</keyword>
<dbReference type="InterPro" id="IPR029039">
    <property type="entry name" value="Flavoprotein-like_sf"/>
</dbReference>
<feature type="domain" description="Flavodoxin-like" evidence="17">
    <location>
        <begin position="498"/>
        <end position="639"/>
    </location>
</feature>
<evidence type="ECO:0000313" key="19">
    <source>
        <dbReference type="EMBL" id="KAK3374255.1"/>
    </source>
</evidence>
<dbReference type="EC" id="1.14.14.1" evidence="14"/>
<dbReference type="Gene3D" id="1.20.990.10">
    <property type="entry name" value="NADPH-cytochrome p450 Reductase, Chain A, domain 3"/>
    <property type="match status" value="1"/>
</dbReference>
<dbReference type="Proteomes" id="UP001287356">
    <property type="component" value="Unassembled WGS sequence"/>
</dbReference>
<keyword evidence="3 14" id="KW-0813">Transport</keyword>
<dbReference type="InterPro" id="IPR003097">
    <property type="entry name" value="CysJ-like_FAD-binding"/>
</dbReference>
<feature type="binding site" description="axial binding residue" evidence="15">
    <location>
        <position position="406"/>
    </location>
    <ligand>
        <name>heme</name>
        <dbReference type="ChEBI" id="CHEBI:30413"/>
    </ligand>
    <ligandPart>
        <name>Fe</name>
        <dbReference type="ChEBI" id="CHEBI:18248"/>
    </ligandPart>
</feature>
<evidence type="ECO:0000256" key="13">
    <source>
        <dbReference type="ARBA" id="ARBA00023033"/>
    </source>
</evidence>
<dbReference type="PROSITE" id="PS51384">
    <property type="entry name" value="FAD_FR"/>
    <property type="match status" value="1"/>
</dbReference>
<comment type="catalytic activity">
    <reaction evidence="14">
        <text>2 oxidized [cytochrome P450] + NADPH = 2 reduced [cytochrome P450] + NADP(+) + H(+)</text>
        <dbReference type="Rhea" id="RHEA:24040"/>
        <dbReference type="Rhea" id="RHEA-COMP:14627"/>
        <dbReference type="Rhea" id="RHEA-COMP:14628"/>
        <dbReference type="ChEBI" id="CHEBI:15378"/>
        <dbReference type="ChEBI" id="CHEBI:55376"/>
        <dbReference type="ChEBI" id="CHEBI:57783"/>
        <dbReference type="ChEBI" id="CHEBI:58349"/>
        <dbReference type="ChEBI" id="CHEBI:60344"/>
        <dbReference type="EC" id="1.6.2.4"/>
    </reaction>
</comment>
<dbReference type="Pfam" id="PF00667">
    <property type="entry name" value="FAD_binding_1"/>
    <property type="match status" value="1"/>
</dbReference>
<dbReference type="EMBL" id="JAULSN010000004">
    <property type="protein sequence ID" value="KAK3374255.1"/>
    <property type="molecule type" value="Genomic_DNA"/>
</dbReference>